<reference evidence="2" key="1">
    <citation type="journal article" date="2013" name="Science">
        <title>The Amborella genome and the evolution of flowering plants.</title>
        <authorList>
            <consortium name="Amborella Genome Project"/>
        </authorList>
    </citation>
    <scope>NUCLEOTIDE SEQUENCE [LARGE SCALE GENOMIC DNA]</scope>
</reference>
<protein>
    <submittedName>
        <fullName evidence="1">Uncharacterized protein</fullName>
    </submittedName>
</protein>
<organism evidence="1 2">
    <name type="scientific">Amborella trichopoda</name>
    <dbReference type="NCBI Taxonomy" id="13333"/>
    <lineage>
        <taxon>Eukaryota</taxon>
        <taxon>Viridiplantae</taxon>
        <taxon>Streptophyta</taxon>
        <taxon>Embryophyta</taxon>
        <taxon>Tracheophyta</taxon>
        <taxon>Spermatophyta</taxon>
        <taxon>Magnoliopsida</taxon>
        <taxon>Amborellales</taxon>
        <taxon>Amborellaceae</taxon>
        <taxon>Amborella</taxon>
    </lineage>
</organism>
<sequence length="74" mass="8644">MSQSFDDPDIISLGLKSFYQRGLHLLAQFYDAWPSRLMSWGPKGFWGIRWDKEKKEGVMGWGKAPEEVVKRLKI</sequence>
<keyword evidence="2" id="KW-1185">Reference proteome</keyword>
<gene>
    <name evidence="1" type="ORF">AMTR_s00020p00208190</name>
</gene>
<dbReference type="EMBL" id="KI392664">
    <property type="protein sequence ID" value="ERN11898.1"/>
    <property type="molecule type" value="Genomic_DNA"/>
</dbReference>
<evidence type="ECO:0000313" key="2">
    <source>
        <dbReference type="Proteomes" id="UP000017836"/>
    </source>
</evidence>
<dbReference type="HOGENOM" id="CLU_2691065_0_0_1"/>
<dbReference type="Proteomes" id="UP000017836">
    <property type="component" value="Unassembled WGS sequence"/>
</dbReference>
<accession>W1PV04</accession>
<dbReference type="Gramene" id="ERN11898">
    <property type="protein sequence ID" value="ERN11898"/>
    <property type="gene ID" value="AMTR_s00020p00208190"/>
</dbReference>
<dbReference type="AlphaFoldDB" id="W1PV04"/>
<proteinExistence type="predicted"/>
<name>W1PV04_AMBTC</name>
<evidence type="ECO:0000313" key="1">
    <source>
        <dbReference type="EMBL" id="ERN11898.1"/>
    </source>
</evidence>